<evidence type="ECO:0000256" key="10">
    <source>
        <dbReference type="SAM" id="MobiDB-lite"/>
    </source>
</evidence>
<dbReference type="GO" id="GO:0005730">
    <property type="term" value="C:nucleolus"/>
    <property type="evidence" value="ECO:0007669"/>
    <property type="project" value="UniProtKB-SubCell"/>
</dbReference>
<feature type="domain" description="NOL9 C-terminal" evidence="13">
    <location>
        <begin position="635"/>
        <end position="740"/>
    </location>
</feature>
<evidence type="ECO:0000313" key="15">
    <source>
        <dbReference type="RefSeq" id="XP_013416970.1"/>
    </source>
</evidence>
<dbReference type="GO" id="GO:0005524">
    <property type="term" value="F:ATP binding"/>
    <property type="evidence" value="ECO:0007669"/>
    <property type="project" value="UniProtKB-KW"/>
</dbReference>
<feature type="domain" description="Clp1 P-loop" evidence="11">
    <location>
        <begin position="409"/>
        <end position="550"/>
    </location>
</feature>
<dbReference type="Pfam" id="PF24419">
    <property type="entry name" value="Cupin_NOL9"/>
    <property type="match status" value="1"/>
</dbReference>
<protein>
    <recommendedName>
        <fullName evidence="9">Polynucleotide 5'-hydroxyl-kinase NOL9</fullName>
    </recommendedName>
</protein>
<accession>A0A1S3K2V2</accession>
<evidence type="ECO:0000256" key="2">
    <source>
        <dbReference type="ARBA" id="ARBA00011003"/>
    </source>
</evidence>
<evidence type="ECO:0000259" key="12">
    <source>
        <dbReference type="Pfam" id="PF24419"/>
    </source>
</evidence>
<evidence type="ECO:0000259" key="13">
    <source>
        <dbReference type="Pfam" id="PF25467"/>
    </source>
</evidence>
<sequence>MGRSRQKKKKAPEAVAPLAHNTRSHGKQSSQEIAPRKSSEMEIVTVDFKSRLLSKLGPPKKERGGKRKMAIGNQSSGDDSKSKSAKKDASLLSPAPKESKEPEGRKGEESDNLETLTMPKSKRDKWLSLPLNSPDRFTSPKRSRGRDRKSEISVGGNLDTAKRKEDEDIRTADEFDIGTHGKINAVREGEKGESLAYNVKGVHQESMFSLKDPNSVLITLNHPQEFCFKGKCEISVVVGEVMVLGFKIKPGAAPYRMYSPDSSSLLLVKTAGDRENIDVINKTSIGVYKDSDALKKRTAAVKNFLKNEDSEILTGVLHEMTQQSVVLHFKQLDSLCCDYVSSISPFQNLFSPMPQSTTSDINLDIGVQIIHDRPPAVLEITENYEYVSEMWCSAIEGCHDPGPVVVLCGGKNMGKSTLGRYLVNSALNCCKEVCYLECDIGQSEFSLQGCVTLNSVTEPLLGPPFTHQQEPVCSTFVGCASPAEDPNHYVNCVKYVFNQYKSQFSTTPLIVNTMGWNKGLGLNLLVDVLRTVRPHFVVQLDSAKTQSKNLPPVTSNFVQATQGWTDMEAGTLPDEEVDDGLTEYSHKLTIIESANETQLDRKGRYSAPDTRAMATIAYLSRLHVPSSEHFVPINAHQPFMVSWRSVAVHVSGSMVPPSQVMHALNGSLVALCMVDQTLMLPPSDPELPRFLTSTPVCQCLGFGIIRGIDPVKKVFYIITPLSSAVLEKVNCLVKGSLDIPHQMLLKQKCPGPLPYVDSPRDGLGAGSVKPRQYLQRKKYSKSLLDNL</sequence>
<keyword evidence="4" id="KW-0808">Transferase</keyword>
<keyword evidence="14" id="KW-1185">Reference proteome</keyword>
<dbReference type="InterPro" id="IPR032319">
    <property type="entry name" value="CLP1_P"/>
</dbReference>
<keyword evidence="3" id="KW-0698">rRNA processing</keyword>
<evidence type="ECO:0000256" key="6">
    <source>
        <dbReference type="ARBA" id="ARBA00022777"/>
    </source>
</evidence>
<name>A0A1S3K2V2_LINAN</name>
<evidence type="ECO:0000256" key="7">
    <source>
        <dbReference type="ARBA" id="ARBA00022840"/>
    </source>
</evidence>
<comment type="similarity">
    <text evidence="2">Belongs to the Clp1 family. NOL9/GRC3 subfamily.</text>
</comment>
<evidence type="ECO:0000313" key="16">
    <source>
        <dbReference type="RefSeq" id="XP_013416971.1"/>
    </source>
</evidence>
<dbReference type="Pfam" id="PF16575">
    <property type="entry name" value="CLP1_P"/>
    <property type="match status" value="1"/>
</dbReference>
<dbReference type="Gene3D" id="3.40.50.300">
    <property type="entry name" value="P-loop containing nucleotide triphosphate hydrolases"/>
    <property type="match status" value="1"/>
</dbReference>
<dbReference type="STRING" id="7574.A0A1S3K2V2"/>
<organism evidence="14 15">
    <name type="scientific">Lingula anatina</name>
    <name type="common">Brachiopod</name>
    <name type="synonym">Lingula unguis</name>
    <dbReference type="NCBI Taxonomy" id="7574"/>
    <lineage>
        <taxon>Eukaryota</taxon>
        <taxon>Metazoa</taxon>
        <taxon>Spiralia</taxon>
        <taxon>Lophotrochozoa</taxon>
        <taxon>Brachiopoda</taxon>
        <taxon>Linguliformea</taxon>
        <taxon>Lingulata</taxon>
        <taxon>Lingulida</taxon>
        <taxon>Linguloidea</taxon>
        <taxon>Lingulidae</taxon>
        <taxon>Lingula</taxon>
    </lineage>
</organism>
<keyword evidence="6" id="KW-0418">Kinase</keyword>
<evidence type="ECO:0000256" key="4">
    <source>
        <dbReference type="ARBA" id="ARBA00022679"/>
    </source>
</evidence>
<dbReference type="Proteomes" id="UP000085678">
    <property type="component" value="Unplaced"/>
</dbReference>
<dbReference type="GO" id="GO:0051731">
    <property type="term" value="F:polynucleotide 5'-hydroxyl-kinase activity"/>
    <property type="evidence" value="ECO:0007669"/>
    <property type="project" value="InterPro"/>
</dbReference>
<proteinExistence type="inferred from homology"/>
<dbReference type="InterPro" id="IPR027417">
    <property type="entry name" value="P-loop_NTPase"/>
</dbReference>
<evidence type="ECO:0000256" key="9">
    <source>
        <dbReference type="ARBA" id="ARBA00071212"/>
    </source>
</evidence>
<evidence type="ECO:0000313" key="14">
    <source>
        <dbReference type="Proteomes" id="UP000085678"/>
    </source>
</evidence>
<dbReference type="OrthoDB" id="2405412at2759"/>
<dbReference type="GeneID" id="106178368"/>
<reference evidence="15 16" key="1">
    <citation type="submission" date="2025-04" db="UniProtKB">
        <authorList>
            <consortium name="RefSeq"/>
        </authorList>
    </citation>
    <scope>IDENTIFICATION</scope>
    <source>
        <tissue evidence="15 16">Gonads</tissue>
    </source>
</reference>
<gene>
    <name evidence="15 16" type="primary">LOC106178368</name>
</gene>
<dbReference type="RefSeq" id="XP_013416970.1">
    <property type="nucleotide sequence ID" value="XM_013561516.1"/>
</dbReference>
<dbReference type="AlphaFoldDB" id="A0A1S3K2V2"/>
<evidence type="ECO:0000256" key="1">
    <source>
        <dbReference type="ARBA" id="ARBA00004604"/>
    </source>
</evidence>
<dbReference type="PANTHER" id="PTHR12755:SF3">
    <property type="entry name" value="POLYNUCLEOTIDE 5'-HYDROXYL-KINASE NOL9"/>
    <property type="match status" value="1"/>
</dbReference>
<feature type="compositionally biased region" description="Basic residues" evidence="10">
    <location>
        <begin position="1"/>
        <end position="10"/>
    </location>
</feature>
<feature type="domain" description="NOL9 N-terminal" evidence="12">
    <location>
        <begin position="207"/>
        <end position="357"/>
    </location>
</feature>
<dbReference type="Pfam" id="PF25467">
    <property type="entry name" value="NOL9_C"/>
    <property type="match status" value="1"/>
</dbReference>
<evidence type="ECO:0000256" key="5">
    <source>
        <dbReference type="ARBA" id="ARBA00022741"/>
    </source>
</evidence>
<keyword evidence="8" id="KW-0539">Nucleus</keyword>
<evidence type="ECO:0000259" key="11">
    <source>
        <dbReference type="Pfam" id="PF16575"/>
    </source>
</evidence>
<evidence type="ECO:0000256" key="3">
    <source>
        <dbReference type="ARBA" id="ARBA00022552"/>
    </source>
</evidence>
<dbReference type="InterPro" id="IPR045116">
    <property type="entry name" value="Clp1/Grc3"/>
</dbReference>
<feature type="compositionally biased region" description="Basic and acidic residues" evidence="10">
    <location>
        <begin position="78"/>
        <end position="89"/>
    </location>
</feature>
<evidence type="ECO:0000256" key="8">
    <source>
        <dbReference type="ARBA" id="ARBA00023242"/>
    </source>
</evidence>
<keyword evidence="7" id="KW-0067">ATP-binding</keyword>
<feature type="compositionally biased region" description="Basic and acidic residues" evidence="10">
    <location>
        <begin position="97"/>
        <end position="109"/>
    </location>
</feature>
<keyword evidence="5" id="KW-0547">Nucleotide-binding</keyword>
<comment type="subcellular location">
    <subcellularLocation>
        <location evidence="1">Nucleus</location>
        <location evidence="1">Nucleolus</location>
    </subcellularLocation>
</comment>
<dbReference type="RefSeq" id="XP_013416971.1">
    <property type="nucleotide sequence ID" value="XM_013561517.1"/>
</dbReference>
<dbReference type="GO" id="GO:0000448">
    <property type="term" value="P:cleavage in ITS2 between 5.8S rRNA and LSU-rRNA of tricistronic rRNA transcript (SSU-rRNA, 5.8S rRNA, LSU-rRNA)"/>
    <property type="evidence" value="ECO:0007669"/>
    <property type="project" value="TreeGrafter"/>
</dbReference>
<dbReference type="PANTHER" id="PTHR12755">
    <property type="entry name" value="CLEAVAGE/POLYADENYLATION FACTOR IA SUBUNIT CLP1P"/>
    <property type="match status" value="1"/>
</dbReference>
<dbReference type="InterPro" id="IPR057573">
    <property type="entry name" value="NOL9_N"/>
</dbReference>
<feature type="region of interest" description="Disordered" evidence="10">
    <location>
        <begin position="1"/>
        <end position="166"/>
    </location>
</feature>
<dbReference type="InterPro" id="IPR057570">
    <property type="entry name" value="NOL9_C"/>
</dbReference>
<dbReference type="KEGG" id="lak:106178368"/>